<dbReference type="SUPFAM" id="SSF53448">
    <property type="entry name" value="Nucleotide-diphospho-sugar transferases"/>
    <property type="match status" value="1"/>
</dbReference>
<name>A0A2I1KU46_9ACTO</name>
<evidence type="ECO:0000259" key="2">
    <source>
        <dbReference type="Pfam" id="PF12804"/>
    </source>
</evidence>
<dbReference type="InterPro" id="IPR025877">
    <property type="entry name" value="MobA-like_NTP_Trfase"/>
</dbReference>
<organism evidence="3 4">
    <name type="scientific">Actinomyces urogenitalis</name>
    <dbReference type="NCBI Taxonomy" id="103621"/>
    <lineage>
        <taxon>Bacteria</taxon>
        <taxon>Bacillati</taxon>
        <taxon>Actinomycetota</taxon>
        <taxon>Actinomycetes</taxon>
        <taxon>Actinomycetales</taxon>
        <taxon>Actinomycetaceae</taxon>
        <taxon>Actinomyces</taxon>
    </lineage>
</organism>
<evidence type="ECO:0000313" key="4">
    <source>
        <dbReference type="Proteomes" id="UP000234778"/>
    </source>
</evidence>
<dbReference type="PANTHER" id="PTHR19136:SF81">
    <property type="entry name" value="MOLYBDENUM COFACTOR GUANYLYLTRANSFERASE"/>
    <property type="match status" value="1"/>
</dbReference>
<dbReference type="RefSeq" id="WP_034236623.1">
    <property type="nucleotide sequence ID" value="NZ_JAWGGQ010000014.1"/>
</dbReference>
<dbReference type="Proteomes" id="UP000234778">
    <property type="component" value="Unassembled WGS sequence"/>
</dbReference>
<sequence length="232" mass="24015">MSHQAPPPTPCPVFDVVVLAGGTGRRLGGVSKPDVLARGRRLLDHVLDGLGQLRAQGPGGPGRVVVVAPEQVSLPAGVLRALEDPPLGGPVAGIAAGVLTLATDAEAGEGQPAEATALLACDAPQAWRALPVLAARLKAALAEGRACDGVVGVQPQDDSGRHVQHLVGIYRTEALRALVAPGGVGLRDVSVHRTLGRLNLGYVDLAQEAGLDQAAQDLDTWEQVRQWEREGR</sequence>
<dbReference type="GO" id="GO:0016779">
    <property type="term" value="F:nucleotidyltransferase activity"/>
    <property type="evidence" value="ECO:0007669"/>
    <property type="project" value="UniProtKB-ARBA"/>
</dbReference>
<dbReference type="AlphaFoldDB" id="A0A2I1KU46"/>
<dbReference type="Pfam" id="PF12804">
    <property type="entry name" value="NTP_transf_3"/>
    <property type="match status" value="1"/>
</dbReference>
<dbReference type="Gene3D" id="3.90.550.10">
    <property type="entry name" value="Spore Coat Polysaccharide Biosynthesis Protein SpsA, Chain A"/>
    <property type="match status" value="1"/>
</dbReference>
<evidence type="ECO:0000256" key="1">
    <source>
        <dbReference type="ARBA" id="ARBA00022679"/>
    </source>
</evidence>
<dbReference type="PANTHER" id="PTHR19136">
    <property type="entry name" value="MOLYBDENUM COFACTOR GUANYLYLTRANSFERASE"/>
    <property type="match status" value="1"/>
</dbReference>
<proteinExistence type="predicted"/>
<protein>
    <submittedName>
        <fullName evidence="3">Molybdopterin-guanine dinucleotide biosynthesis protein MobA</fullName>
    </submittedName>
</protein>
<gene>
    <name evidence="3" type="ORF">CYJ26_03170</name>
</gene>
<accession>A0A2I1KU46</accession>
<comment type="caution">
    <text evidence="3">The sequence shown here is derived from an EMBL/GenBank/DDBJ whole genome shotgun (WGS) entry which is preliminary data.</text>
</comment>
<feature type="domain" description="MobA-like NTP transferase" evidence="2">
    <location>
        <begin position="16"/>
        <end position="180"/>
    </location>
</feature>
<keyword evidence="1" id="KW-0808">Transferase</keyword>
<dbReference type="InterPro" id="IPR029044">
    <property type="entry name" value="Nucleotide-diphossugar_trans"/>
</dbReference>
<dbReference type="GeneID" id="81707938"/>
<evidence type="ECO:0000313" key="3">
    <source>
        <dbReference type="EMBL" id="PKY99146.1"/>
    </source>
</evidence>
<reference evidence="3 4" key="1">
    <citation type="submission" date="2017-12" db="EMBL/GenBank/DDBJ databases">
        <title>Phylogenetic diversity of female urinary microbiome.</title>
        <authorList>
            <person name="Thomas-White K."/>
            <person name="Wolfe A.J."/>
        </authorList>
    </citation>
    <scope>NUCLEOTIDE SEQUENCE [LARGE SCALE GENOMIC DNA]</scope>
    <source>
        <strain evidence="3 4">UMB0319</strain>
    </source>
</reference>
<dbReference type="EMBL" id="PKHA01000002">
    <property type="protein sequence ID" value="PKY99146.1"/>
    <property type="molecule type" value="Genomic_DNA"/>
</dbReference>